<proteinExistence type="predicted"/>
<gene>
    <name evidence="1" type="ORF">POPTR_009G159650v4</name>
</gene>
<organism evidence="1 2">
    <name type="scientific">Populus trichocarpa</name>
    <name type="common">Western balsam poplar</name>
    <name type="synonym">Populus balsamifera subsp. trichocarpa</name>
    <dbReference type="NCBI Taxonomy" id="3694"/>
    <lineage>
        <taxon>Eukaryota</taxon>
        <taxon>Viridiplantae</taxon>
        <taxon>Streptophyta</taxon>
        <taxon>Embryophyta</taxon>
        <taxon>Tracheophyta</taxon>
        <taxon>Spermatophyta</taxon>
        <taxon>Magnoliopsida</taxon>
        <taxon>eudicotyledons</taxon>
        <taxon>Gunneridae</taxon>
        <taxon>Pentapetalae</taxon>
        <taxon>rosids</taxon>
        <taxon>fabids</taxon>
        <taxon>Malpighiales</taxon>
        <taxon>Salicaceae</taxon>
        <taxon>Saliceae</taxon>
        <taxon>Populus</taxon>
    </lineage>
</organism>
<evidence type="ECO:0000313" key="1">
    <source>
        <dbReference type="EMBL" id="KAI9389053.1"/>
    </source>
</evidence>
<accession>A0ACC0SIQ5</accession>
<sequence>MVEKNFKDEATEKGERARLICYCFFSPVWFMFLNGC</sequence>
<reference evidence="1 2" key="1">
    <citation type="journal article" date="2006" name="Science">
        <title>The genome of black cottonwood, Populus trichocarpa (Torr. &amp; Gray).</title>
        <authorList>
            <person name="Tuskan G.A."/>
            <person name="Difazio S."/>
            <person name="Jansson S."/>
            <person name="Bohlmann J."/>
            <person name="Grigoriev I."/>
            <person name="Hellsten U."/>
            <person name="Putnam N."/>
            <person name="Ralph S."/>
            <person name="Rombauts S."/>
            <person name="Salamov A."/>
            <person name="Schein J."/>
            <person name="Sterck L."/>
            <person name="Aerts A."/>
            <person name="Bhalerao R.R."/>
            <person name="Bhalerao R.P."/>
            <person name="Blaudez D."/>
            <person name="Boerjan W."/>
            <person name="Brun A."/>
            <person name="Brunner A."/>
            <person name="Busov V."/>
            <person name="Campbell M."/>
            <person name="Carlson J."/>
            <person name="Chalot M."/>
            <person name="Chapman J."/>
            <person name="Chen G.L."/>
            <person name="Cooper D."/>
            <person name="Coutinho P.M."/>
            <person name="Couturier J."/>
            <person name="Covert S."/>
            <person name="Cronk Q."/>
            <person name="Cunningham R."/>
            <person name="Davis J."/>
            <person name="Degroeve S."/>
            <person name="Dejardin A."/>
            <person name="Depamphilis C."/>
            <person name="Detter J."/>
            <person name="Dirks B."/>
            <person name="Dubchak I."/>
            <person name="Duplessis S."/>
            <person name="Ehlting J."/>
            <person name="Ellis B."/>
            <person name="Gendler K."/>
            <person name="Goodstein D."/>
            <person name="Gribskov M."/>
            <person name="Grimwood J."/>
            <person name="Groover A."/>
            <person name="Gunter L."/>
            <person name="Hamberger B."/>
            <person name="Heinze B."/>
            <person name="Helariutta Y."/>
            <person name="Henrissat B."/>
            <person name="Holligan D."/>
            <person name="Holt R."/>
            <person name="Huang W."/>
            <person name="Islam-Faridi N."/>
            <person name="Jones S."/>
            <person name="Jones-Rhoades M."/>
            <person name="Jorgensen R."/>
            <person name="Joshi C."/>
            <person name="Kangasjarvi J."/>
            <person name="Karlsson J."/>
            <person name="Kelleher C."/>
            <person name="Kirkpatrick R."/>
            <person name="Kirst M."/>
            <person name="Kohler A."/>
            <person name="Kalluri U."/>
            <person name="Larimer F."/>
            <person name="Leebens-Mack J."/>
            <person name="Leple J.C."/>
            <person name="Locascio P."/>
            <person name="Lou Y."/>
            <person name="Lucas S."/>
            <person name="Martin F."/>
            <person name="Montanini B."/>
            <person name="Napoli C."/>
            <person name="Nelson D.R."/>
            <person name="Nelson C."/>
            <person name="Nieminen K."/>
            <person name="Nilsson O."/>
            <person name="Pereda V."/>
            <person name="Peter G."/>
            <person name="Philippe R."/>
            <person name="Pilate G."/>
            <person name="Poliakov A."/>
            <person name="Razumovskaya J."/>
            <person name="Richardson P."/>
            <person name="Rinaldi C."/>
            <person name="Ritland K."/>
            <person name="Rouze P."/>
            <person name="Ryaboy D."/>
            <person name="Schmutz J."/>
            <person name="Schrader J."/>
            <person name="Segerman B."/>
            <person name="Shin H."/>
            <person name="Siddiqui A."/>
            <person name="Sterky F."/>
            <person name="Terry A."/>
            <person name="Tsai C.J."/>
            <person name="Uberbacher E."/>
            <person name="Unneberg P."/>
            <person name="Vahala J."/>
            <person name="Wall K."/>
            <person name="Wessler S."/>
            <person name="Yang G."/>
            <person name="Yin T."/>
            <person name="Douglas C."/>
            <person name="Marra M."/>
            <person name="Sandberg G."/>
            <person name="Van de Peer Y."/>
            <person name="Rokhsar D."/>
        </authorList>
    </citation>
    <scope>NUCLEOTIDE SEQUENCE [LARGE SCALE GENOMIC DNA]</scope>
    <source>
        <strain evidence="2">cv. Nisqually</strain>
    </source>
</reference>
<protein>
    <submittedName>
        <fullName evidence="1">Uncharacterized protein</fullName>
    </submittedName>
</protein>
<keyword evidence="2" id="KW-1185">Reference proteome</keyword>
<dbReference type="Proteomes" id="UP000006729">
    <property type="component" value="Chromosome 9"/>
</dbReference>
<dbReference type="EMBL" id="CM009298">
    <property type="protein sequence ID" value="KAI9389053.1"/>
    <property type="molecule type" value="Genomic_DNA"/>
</dbReference>
<comment type="caution">
    <text evidence="1">The sequence shown here is derived from an EMBL/GenBank/DDBJ whole genome shotgun (WGS) entry which is preliminary data.</text>
</comment>
<evidence type="ECO:0000313" key="2">
    <source>
        <dbReference type="Proteomes" id="UP000006729"/>
    </source>
</evidence>
<name>A0ACC0SIQ5_POPTR</name>